<dbReference type="AlphaFoldDB" id="A0A9P8CJY0"/>
<protein>
    <submittedName>
        <fullName evidence="1">Uncharacterized protein</fullName>
    </submittedName>
</protein>
<gene>
    <name evidence="1" type="ORF">BJ878DRAFT_572737</name>
</gene>
<evidence type="ECO:0000313" key="1">
    <source>
        <dbReference type="EMBL" id="KAG9248011.1"/>
    </source>
</evidence>
<comment type="caution">
    <text evidence="1">The sequence shown here is derived from an EMBL/GenBank/DDBJ whole genome shotgun (WGS) entry which is preliminary data.</text>
</comment>
<reference evidence="1" key="1">
    <citation type="journal article" date="2021" name="IMA Fungus">
        <title>Genomic characterization of three marine fungi, including Emericellopsis atlantica sp. nov. with signatures of a generalist lifestyle and marine biomass degradation.</title>
        <authorList>
            <person name="Hagestad O.C."/>
            <person name="Hou L."/>
            <person name="Andersen J.H."/>
            <person name="Hansen E.H."/>
            <person name="Altermark B."/>
            <person name="Li C."/>
            <person name="Kuhnert E."/>
            <person name="Cox R.J."/>
            <person name="Crous P.W."/>
            <person name="Spatafora J.W."/>
            <person name="Lail K."/>
            <person name="Amirebrahimi M."/>
            <person name="Lipzen A."/>
            <person name="Pangilinan J."/>
            <person name="Andreopoulos W."/>
            <person name="Hayes R.D."/>
            <person name="Ng V."/>
            <person name="Grigoriev I.V."/>
            <person name="Jackson S.A."/>
            <person name="Sutton T.D.S."/>
            <person name="Dobson A.D.W."/>
            <person name="Rama T."/>
        </authorList>
    </citation>
    <scope>NUCLEOTIDE SEQUENCE</scope>
    <source>
        <strain evidence="1">TRa3180A</strain>
    </source>
</reference>
<dbReference type="Proteomes" id="UP000887226">
    <property type="component" value="Unassembled WGS sequence"/>
</dbReference>
<proteinExistence type="predicted"/>
<sequence>MQPRQSRLAGLHRCSFELHGLVRQNDLAIFPAAGNCNVVFNYYAICSLHNRGSLRKAFDQEFPDEIPLCAQVSPVGIASAIASVLVVSPVLSLVLWVDGLVDVVEAGVLAEVIPTPLLSVPFSGQTTLFLDNLFQAVFMLFRNLSTPANSGNNEQIPRTMAIIYDFLRLKFCEKFDELVDCDEIAVVFAFAFGAGVESTFTGTCIGQVLVSLTDLD</sequence>
<evidence type="ECO:0000313" key="2">
    <source>
        <dbReference type="Proteomes" id="UP000887226"/>
    </source>
</evidence>
<organism evidence="1 2">
    <name type="scientific">Calycina marina</name>
    <dbReference type="NCBI Taxonomy" id="1763456"/>
    <lineage>
        <taxon>Eukaryota</taxon>
        <taxon>Fungi</taxon>
        <taxon>Dikarya</taxon>
        <taxon>Ascomycota</taxon>
        <taxon>Pezizomycotina</taxon>
        <taxon>Leotiomycetes</taxon>
        <taxon>Helotiales</taxon>
        <taxon>Pezizellaceae</taxon>
        <taxon>Calycina</taxon>
    </lineage>
</organism>
<keyword evidence="2" id="KW-1185">Reference proteome</keyword>
<name>A0A9P8CJY0_9HELO</name>
<dbReference type="EMBL" id="MU253758">
    <property type="protein sequence ID" value="KAG9248011.1"/>
    <property type="molecule type" value="Genomic_DNA"/>
</dbReference>
<accession>A0A9P8CJY0</accession>